<evidence type="ECO:0000313" key="2">
    <source>
        <dbReference type="Proteomes" id="UP000324222"/>
    </source>
</evidence>
<dbReference type="EMBL" id="VSRR010146434">
    <property type="protein sequence ID" value="MPD05524.1"/>
    <property type="molecule type" value="Genomic_DNA"/>
</dbReference>
<sequence>MNSSFYVTAKAIQLCLTPLGDIEVLENAQTCSLTLDYTQYSIMSAGLVYNHLLQRRRHLLVVSETNVLRSEPIACLFGRDVSPTVPPAFPLDT</sequence>
<dbReference type="Proteomes" id="UP000324222">
    <property type="component" value="Unassembled WGS sequence"/>
</dbReference>
<proteinExistence type="predicted"/>
<keyword evidence="2" id="KW-1185">Reference proteome</keyword>
<organism evidence="1 2">
    <name type="scientific">Portunus trituberculatus</name>
    <name type="common">Swimming crab</name>
    <name type="synonym">Neptunus trituberculatus</name>
    <dbReference type="NCBI Taxonomy" id="210409"/>
    <lineage>
        <taxon>Eukaryota</taxon>
        <taxon>Metazoa</taxon>
        <taxon>Ecdysozoa</taxon>
        <taxon>Arthropoda</taxon>
        <taxon>Crustacea</taxon>
        <taxon>Multicrustacea</taxon>
        <taxon>Malacostraca</taxon>
        <taxon>Eumalacostraca</taxon>
        <taxon>Eucarida</taxon>
        <taxon>Decapoda</taxon>
        <taxon>Pleocyemata</taxon>
        <taxon>Brachyura</taxon>
        <taxon>Eubrachyura</taxon>
        <taxon>Portunoidea</taxon>
        <taxon>Portunidae</taxon>
        <taxon>Portuninae</taxon>
        <taxon>Portunus</taxon>
    </lineage>
</organism>
<accession>A0A5B7KFE5</accession>
<comment type="caution">
    <text evidence="1">The sequence shown here is derived from an EMBL/GenBank/DDBJ whole genome shotgun (WGS) entry which is preliminary data.</text>
</comment>
<dbReference type="AlphaFoldDB" id="A0A5B7KFE5"/>
<protein>
    <submittedName>
        <fullName evidence="1">Uncharacterized protein</fullName>
    </submittedName>
</protein>
<gene>
    <name evidence="1" type="ORF">E2C01_101271</name>
</gene>
<name>A0A5B7KFE5_PORTR</name>
<reference evidence="1 2" key="1">
    <citation type="submission" date="2019-05" db="EMBL/GenBank/DDBJ databases">
        <title>Another draft genome of Portunus trituberculatus and its Hox gene families provides insights of decapod evolution.</title>
        <authorList>
            <person name="Jeong J.-H."/>
            <person name="Song I."/>
            <person name="Kim S."/>
            <person name="Choi T."/>
            <person name="Kim D."/>
            <person name="Ryu S."/>
            <person name="Kim W."/>
        </authorList>
    </citation>
    <scope>NUCLEOTIDE SEQUENCE [LARGE SCALE GENOMIC DNA]</scope>
    <source>
        <tissue evidence="1">Muscle</tissue>
    </source>
</reference>
<evidence type="ECO:0000313" key="1">
    <source>
        <dbReference type="EMBL" id="MPD05524.1"/>
    </source>
</evidence>